<reference evidence="1" key="1">
    <citation type="submission" date="2015-07" db="EMBL/GenBank/DDBJ databases">
        <title>MeaNS - Measles Nucleotide Surveillance Program.</title>
        <authorList>
            <person name="Tran T."/>
            <person name="Druce J."/>
        </authorList>
    </citation>
    <scope>NUCLEOTIDE SEQUENCE</scope>
    <source>
        <strain evidence="1">UCB-OBI-ISO-001</strain>
        <tissue evidence="1">Gonad</tissue>
    </source>
</reference>
<name>A0A0L8HZE2_OCTBM</name>
<proteinExistence type="predicted"/>
<organism evidence="1">
    <name type="scientific">Octopus bimaculoides</name>
    <name type="common">California two-spotted octopus</name>
    <dbReference type="NCBI Taxonomy" id="37653"/>
    <lineage>
        <taxon>Eukaryota</taxon>
        <taxon>Metazoa</taxon>
        <taxon>Spiralia</taxon>
        <taxon>Lophotrochozoa</taxon>
        <taxon>Mollusca</taxon>
        <taxon>Cephalopoda</taxon>
        <taxon>Coleoidea</taxon>
        <taxon>Octopodiformes</taxon>
        <taxon>Octopoda</taxon>
        <taxon>Incirrata</taxon>
        <taxon>Octopodidae</taxon>
        <taxon>Octopus</taxon>
    </lineage>
</organism>
<dbReference type="EMBL" id="KQ416930">
    <property type="protein sequence ID" value="KOF94592.1"/>
    <property type="molecule type" value="Genomic_DNA"/>
</dbReference>
<evidence type="ECO:0000313" key="1">
    <source>
        <dbReference type="EMBL" id="KOF94592.1"/>
    </source>
</evidence>
<sequence length="69" mass="8135">MKLESFPKPFLQVPHDHSSGRSVCQVFFSFHQTQHCLVESYFLNLAFSLIYLYRDISIYIINDCFSVNL</sequence>
<dbReference type="AlphaFoldDB" id="A0A0L8HZE2"/>
<protein>
    <submittedName>
        <fullName evidence="1">Uncharacterized protein</fullName>
    </submittedName>
</protein>
<gene>
    <name evidence="1" type="ORF">OCBIM_22001393mg</name>
</gene>
<accession>A0A0L8HZE2</accession>